<evidence type="ECO:0000313" key="3">
    <source>
        <dbReference type="EMBL" id="CAG7826634.1"/>
    </source>
</evidence>
<feature type="signal peptide" evidence="1">
    <location>
        <begin position="1"/>
        <end position="23"/>
    </location>
</feature>
<proteinExistence type="predicted"/>
<keyword evidence="1" id="KW-0732">Signal</keyword>
<dbReference type="AlphaFoldDB" id="A0A8J2PKH1"/>
<name>A0A8J2PKH1_9HEXA</name>
<accession>A0A8J2PKH1</accession>
<feature type="domain" description="Beta/gamma crystallin 'Greek key'" evidence="2">
    <location>
        <begin position="33"/>
        <end position="108"/>
    </location>
</feature>
<dbReference type="Pfam" id="PF00030">
    <property type="entry name" value="Crystall"/>
    <property type="match status" value="1"/>
</dbReference>
<gene>
    <name evidence="3" type="ORF">AFUS01_LOCUS36679</name>
</gene>
<keyword evidence="4" id="KW-1185">Reference proteome</keyword>
<sequence>MRDTQLGLVLLFGSLLLSNICNGAPGIRSGTEISIYEHENYRGITETITLGSRCKNFGGSFRNKISSVRLHSGCVQLCREEHCNQCTDIRESYAALSDFNLNDQIQSIMGCNEPSDDQSLVVVTGDQNNI</sequence>
<protein>
    <recommendedName>
        <fullName evidence="2">Beta/gamma crystallin 'Greek key' domain-containing protein</fullName>
    </recommendedName>
</protein>
<feature type="chain" id="PRO_5035283971" description="Beta/gamma crystallin 'Greek key' domain-containing protein" evidence="1">
    <location>
        <begin position="24"/>
        <end position="130"/>
    </location>
</feature>
<comment type="caution">
    <text evidence="3">The sequence shown here is derived from an EMBL/GenBank/DDBJ whole genome shotgun (WGS) entry which is preliminary data.</text>
</comment>
<dbReference type="InterPro" id="IPR001064">
    <property type="entry name" value="Beta/gamma_crystallin"/>
</dbReference>
<dbReference type="EMBL" id="CAJVCH010540574">
    <property type="protein sequence ID" value="CAG7826634.1"/>
    <property type="molecule type" value="Genomic_DNA"/>
</dbReference>
<evidence type="ECO:0000259" key="2">
    <source>
        <dbReference type="Pfam" id="PF00030"/>
    </source>
</evidence>
<evidence type="ECO:0000256" key="1">
    <source>
        <dbReference type="SAM" id="SignalP"/>
    </source>
</evidence>
<organism evidence="3 4">
    <name type="scientific">Allacma fusca</name>
    <dbReference type="NCBI Taxonomy" id="39272"/>
    <lineage>
        <taxon>Eukaryota</taxon>
        <taxon>Metazoa</taxon>
        <taxon>Ecdysozoa</taxon>
        <taxon>Arthropoda</taxon>
        <taxon>Hexapoda</taxon>
        <taxon>Collembola</taxon>
        <taxon>Symphypleona</taxon>
        <taxon>Sminthuridae</taxon>
        <taxon>Allacma</taxon>
    </lineage>
</organism>
<evidence type="ECO:0000313" key="4">
    <source>
        <dbReference type="Proteomes" id="UP000708208"/>
    </source>
</evidence>
<reference evidence="3" key="1">
    <citation type="submission" date="2021-06" db="EMBL/GenBank/DDBJ databases">
        <authorList>
            <person name="Hodson N. C."/>
            <person name="Mongue J. A."/>
            <person name="Jaron S. K."/>
        </authorList>
    </citation>
    <scope>NUCLEOTIDE SEQUENCE</scope>
</reference>
<dbReference type="Proteomes" id="UP000708208">
    <property type="component" value="Unassembled WGS sequence"/>
</dbReference>